<gene>
    <name evidence="15" type="ORF">SMAX5B_014090</name>
</gene>
<evidence type="ECO:0000256" key="1">
    <source>
        <dbReference type="ARBA" id="ARBA00004479"/>
    </source>
</evidence>
<dbReference type="PANTHER" id="PTHR11292:SF7">
    <property type="entry name" value="T-CELL SURFACE GLYCOPROTEIN CD8 BETA CHAIN-RELATED"/>
    <property type="match status" value="1"/>
</dbReference>
<evidence type="ECO:0000256" key="13">
    <source>
        <dbReference type="SAM" id="SignalP"/>
    </source>
</evidence>
<feature type="compositionally biased region" description="Pro residues" evidence="11">
    <location>
        <begin position="137"/>
        <end position="151"/>
    </location>
</feature>
<dbReference type="Proteomes" id="UP000246464">
    <property type="component" value="Chromosome 6"/>
</dbReference>
<keyword evidence="3 13" id="KW-0732">Signal</keyword>
<keyword evidence="5 12" id="KW-1133">Transmembrane helix</keyword>
<evidence type="ECO:0000259" key="14">
    <source>
        <dbReference type="PROSITE" id="PS50835"/>
    </source>
</evidence>
<dbReference type="GO" id="GO:0009986">
    <property type="term" value="C:cell surface"/>
    <property type="evidence" value="ECO:0007669"/>
    <property type="project" value="TreeGrafter"/>
</dbReference>
<dbReference type="GO" id="GO:0050776">
    <property type="term" value="P:regulation of immune response"/>
    <property type="evidence" value="ECO:0007669"/>
    <property type="project" value="InterPro"/>
</dbReference>
<keyword evidence="2 12" id="KW-0812">Transmembrane</keyword>
<dbReference type="InterPro" id="IPR013783">
    <property type="entry name" value="Ig-like_fold"/>
</dbReference>
<dbReference type="OMA" id="SMILWPL"/>
<dbReference type="PANTHER" id="PTHR11292">
    <property type="entry name" value="T-CELL SURFACE GLYCOPROTEIN CD8 BETA CHAIN"/>
    <property type="match status" value="1"/>
</dbReference>
<evidence type="ECO:0000256" key="11">
    <source>
        <dbReference type="SAM" id="MobiDB-lite"/>
    </source>
</evidence>
<dbReference type="AlphaFoldDB" id="A0A2U9BGS3"/>
<accession>A0A2U9BGS3</accession>
<evidence type="ECO:0000256" key="5">
    <source>
        <dbReference type="ARBA" id="ARBA00022989"/>
    </source>
</evidence>
<evidence type="ECO:0000256" key="12">
    <source>
        <dbReference type="SAM" id="Phobius"/>
    </source>
</evidence>
<dbReference type="InterPro" id="IPR036179">
    <property type="entry name" value="Ig-like_dom_sf"/>
</dbReference>
<evidence type="ECO:0000313" key="16">
    <source>
        <dbReference type="Proteomes" id="UP000246464"/>
    </source>
</evidence>
<keyword evidence="10" id="KW-0393">Immunoglobulin domain</keyword>
<dbReference type="Gene3D" id="2.60.40.10">
    <property type="entry name" value="Immunoglobulins"/>
    <property type="match status" value="1"/>
</dbReference>
<sequence>MTPLLLSWTLLTVSLWTADSGHILLQKPVTVLYPKISSQAVIECDCVNISCKSVLWFRSTRSVGNLQFLGTCNNANRFTHGAGVAKERFQFDKRGTSSFVLRIANVMEEDGGIYSCVLKDMGPTHVWNPGSVLRPGVTPPTSPPPTKPKPPVKSVCRCPKKSPAKDGCDPPVLWPLVGLTAGLALALICTLYYFSRLPKKCRHHFVKVRQKP</sequence>
<dbReference type="InterPro" id="IPR007110">
    <property type="entry name" value="Ig-like_dom"/>
</dbReference>
<feature type="domain" description="Ig-like" evidence="14">
    <location>
        <begin position="28"/>
        <end position="120"/>
    </location>
</feature>
<evidence type="ECO:0000256" key="9">
    <source>
        <dbReference type="ARBA" id="ARBA00023180"/>
    </source>
</evidence>
<feature type="region of interest" description="Disordered" evidence="11">
    <location>
        <begin position="134"/>
        <end position="155"/>
    </location>
</feature>
<organism evidence="15 16">
    <name type="scientific">Scophthalmus maximus</name>
    <name type="common">Turbot</name>
    <name type="synonym">Psetta maxima</name>
    <dbReference type="NCBI Taxonomy" id="52904"/>
    <lineage>
        <taxon>Eukaryota</taxon>
        <taxon>Metazoa</taxon>
        <taxon>Chordata</taxon>
        <taxon>Craniata</taxon>
        <taxon>Vertebrata</taxon>
        <taxon>Euteleostomi</taxon>
        <taxon>Actinopterygii</taxon>
        <taxon>Neopterygii</taxon>
        <taxon>Teleostei</taxon>
        <taxon>Neoteleostei</taxon>
        <taxon>Acanthomorphata</taxon>
        <taxon>Carangaria</taxon>
        <taxon>Pleuronectiformes</taxon>
        <taxon>Pleuronectoidei</taxon>
        <taxon>Scophthalmidae</taxon>
        <taxon>Scophthalmus</taxon>
    </lineage>
</organism>
<comment type="subcellular location">
    <subcellularLocation>
        <location evidence="1">Membrane</location>
        <topology evidence="1">Single-pass type I membrane protein</topology>
    </subcellularLocation>
</comment>
<keyword evidence="8" id="KW-1015">Disulfide bond</keyword>
<evidence type="ECO:0000256" key="6">
    <source>
        <dbReference type="ARBA" id="ARBA00023130"/>
    </source>
</evidence>
<dbReference type="GO" id="GO:0002250">
    <property type="term" value="P:adaptive immune response"/>
    <property type="evidence" value="ECO:0007669"/>
    <property type="project" value="UniProtKB-KW"/>
</dbReference>
<evidence type="ECO:0000256" key="3">
    <source>
        <dbReference type="ARBA" id="ARBA00022729"/>
    </source>
</evidence>
<reference evidence="15 16" key="1">
    <citation type="submission" date="2017-12" db="EMBL/GenBank/DDBJ databases">
        <title>Integrating genomic resources of turbot (Scophthalmus maximus) in depth evaluation of genetic and physical mapping variation across individuals.</title>
        <authorList>
            <person name="Martinez P."/>
        </authorList>
    </citation>
    <scope>NUCLEOTIDE SEQUENCE [LARGE SCALE GENOMIC DNA]</scope>
</reference>
<name>A0A2U9BGS3_SCOMX</name>
<dbReference type="STRING" id="52904.ENSSMAP00000016279"/>
<dbReference type="GO" id="GO:0015026">
    <property type="term" value="F:coreceptor activity"/>
    <property type="evidence" value="ECO:0007669"/>
    <property type="project" value="InterPro"/>
</dbReference>
<dbReference type="GO" id="GO:0016020">
    <property type="term" value="C:membrane"/>
    <property type="evidence" value="ECO:0007669"/>
    <property type="project" value="UniProtKB-SubCell"/>
</dbReference>
<keyword evidence="16" id="KW-1185">Reference proteome</keyword>
<evidence type="ECO:0000256" key="10">
    <source>
        <dbReference type="ARBA" id="ARBA00023319"/>
    </source>
</evidence>
<dbReference type="EMBL" id="CP026248">
    <property type="protein sequence ID" value="AWP03213.1"/>
    <property type="molecule type" value="Genomic_DNA"/>
</dbReference>
<feature type="signal peptide" evidence="13">
    <location>
        <begin position="1"/>
        <end position="20"/>
    </location>
</feature>
<evidence type="ECO:0000313" key="15">
    <source>
        <dbReference type="EMBL" id="AWP03213.1"/>
    </source>
</evidence>
<evidence type="ECO:0000256" key="4">
    <source>
        <dbReference type="ARBA" id="ARBA00022859"/>
    </source>
</evidence>
<keyword evidence="9" id="KW-0325">Glycoprotein</keyword>
<feature type="transmembrane region" description="Helical" evidence="12">
    <location>
        <begin position="172"/>
        <end position="194"/>
    </location>
</feature>
<dbReference type="SUPFAM" id="SSF48726">
    <property type="entry name" value="Immunoglobulin"/>
    <property type="match status" value="1"/>
</dbReference>
<feature type="chain" id="PRO_5015870417" evidence="13">
    <location>
        <begin position="21"/>
        <end position="212"/>
    </location>
</feature>
<evidence type="ECO:0000256" key="2">
    <source>
        <dbReference type="ARBA" id="ARBA00022692"/>
    </source>
</evidence>
<keyword evidence="7 12" id="KW-0472">Membrane</keyword>
<keyword evidence="4" id="KW-0391">Immunity</keyword>
<dbReference type="OrthoDB" id="9394844at2759"/>
<protein>
    <submittedName>
        <fullName evidence="15">T-cell surface glycoprotein CD8 beta chain</fullName>
    </submittedName>
</protein>
<dbReference type="PROSITE" id="PS50835">
    <property type="entry name" value="IG_LIKE"/>
    <property type="match status" value="1"/>
</dbReference>
<dbReference type="InterPro" id="IPR042414">
    <property type="entry name" value="CD8B"/>
</dbReference>
<evidence type="ECO:0000256" key="8">
    <source>
        <dbReference type="ARBA" id="ARBA00023157"/>
    </source>
</evidence>
<evidence type="ECO:0000256" key="7">
    <source>
        <dbReference type="ARBA" id="ARBA00023136"/>
    </source>
</evidence>
<proteinExistence type="predicted"/>
<keyword evidence="6" id="KW-1064">Adaptive immunity</keyword>
<dbReference type="GO" id="GO:0042288">
    <property type="term" value="F:MHC class I protein binding"/>
    <property type="evidence" value="ECO:0007669"/>
    <property type="project" value="InterPro"/>
</dbReference>